<dbReference type="AlphaFoldDB" id="A0AAE3TD20"/>
<dbReference type="Gene3D" id="3.40.1260.10">
    <property type="entry name" value="DsrEFH-like"/>
    <property type="match status" value="1"/>
</dbReference>
<dbReference type="PANTHER" id="PTHR34874">
    <property type="entry name" value="PROTEIN YCHN"/>
    <property type="match status" value="1"/>
</dbReference>
<dbReference type="SUPFAM" id="SSF75169">
    <property type="entry name" value="DsrEFH-like"/>
    <property type="match status" value="1"/>
</dbReference>
<dbReference type="InterPro" id="IPR027396">
    <property type="entry name" value="DsrEFH-like"/>
</dbReference>
<proteinExistence type="predicted"/>
<keyword evidence="2" id="KW-1185">Reference proteome</keyword>
<dbReference type="InterPro" id="IPR003787">
    <property type="entry name" value="Sulphur_relay_DsrE/F-like"/>
</dbReference>
<protein>
    <submittedName>
        <fullName evidence="1">DsrE family protein</fullName>
    </submittedName>
</protein>
<name>A0AAE3TD20_9BACT</name>
<evidence type="ECO:0000313" key="1">
    <source>
        <dbReference type="EMBL" id="MDF1612061.1"/>
    </source>
</evidence>
<sequence>MKYLILINDAPYGTEKAYNALRLAMQIQKDFPENEVRIFLMADAATCALSNQNTPNGYYNIERMLKSVLLKGGQVKICGTCADSRGIKNLPLIEGAQISTMAELTAWTIESDKVITF</sequence>
<gene>
    <name evidence="1" type="ORF">P0M35_07850</name>
</gene>
<dbReference type="Pfam" id="PF02635">
    <property type="entry name" value="DsrE"/>
    <property type="match status" value="1"/>
</dbReference>
<comment type="caution">
    <text evidence="1">The sequence shown here is derived from an EMBL/GenBank/DDBJ whole genome shotgun (WGS) entry which is preliminary data.</text>
</comment>
<dbReference type="GO" id="GO:0005829">
    <property type="term" value="C:cytosol"/>
    <property type="evidence" value="ECO:0007669"/>
    <property type="project" value="TreeGrafter"/>
</dbReference>
<accession>A0AAE3TD20</accession>
<dbReference type="PANTHER" id="PTHR34874:SF1">
    <property type="entry name" value="PROTEIN YCHN"/>
    <property type="match status" value="1"/>
</dbReference>
<dbReference type="RefSeq" id="WP_321535829.1">
    <property type="nucleotide sequence ID" value="NZ_JARGDL010000009.1"/>
</dbReference>
<dbReference type="EMBL" id="JARGDL010000009">
    <property type="protein sequence ID" value="MDF1612061.1"/>
    <property type="molecule type" value="Genomic_DNA"/>
</dbReference>
<evidence type="ECO:0000313" key="2">
    <source>
        <dbReference type="Proteomes" id="UP001221302"/>
    </source>
</evidence>
<dbReference type="Proteomes" id="UP001221302">
    <property type="component" value="Unassembled WGS sequence"/>
</dbReference>
<reference evidence="1" key="1">
    <citation type="submission" date="2023-03" db="EMBL/GenBank/DDBJ databases">
        <title>Stygiobacter electus gen. nov., sp. nov., facultatively anaerobic thermotolerant bacterium of the class Ignavibacteria from a well of Yessentuki mineral water deposit.</title>
        <authorList>
            <person name="Podosokorskaya O.A."/>
            <person name="Elcheninov A.G."/>
            <person name="Petrova N.F."/>
            <person name="Zavarzina D.G."/>
            <person name="Kublanov I.V."/>
            <person name="Merkel A.Y."/>
        </authorList>
    </citation>
    <scope>NUCLEOTIDE SEQUENCE</scope>
    <source>
        <strain evidence="1">09-Me</strain>
    </source>
</reference>
<organism evidence="1 2">
    <name type="scientific">Stygiobacter electus</name>
    <dbReference type="NCBI Taxonomy" id="3032292"/>
    <lineage>
        <taxon>Bacteria</taxon>
        <taxon>Pseudomonadati</taxon>
        <taxon>Ignavibacteriota</taxon>
        <taxon>Ignavibacteria</taxon>
        <taxon>Ignavibacteriales</taxon>
        <taxon>Melioribacteraceae</taxon>
        <taxon>Stygiobacter</taxon>
    </lineage>
</organism>